<dbReference type="NCBIfam" id="TIGR02227">
    <property type="entry name" value="sigpep_I_bact"/>
    <property type="match status" value="1"/>
</dbReference>
<dbReference type="EMBL" id="BNJK01000001">
    <property type="protein sequence ID" value="GHO90067.1"/>
    <property type="molecule type" value="Genomic_DNA"/>
</dbReference>
<dbReference type="Pfam" id="PF10502">
    <property type="entry name" value="Peptidase_S26"/>
    <property type="match status" value="1"/>
</dbReference>
<dbReference type="PANTHER" id="PTHR43390">
    <property type="entry name" value="SIGNAL PEPTIDASE I"/>
    <property type="match status" value="1"/>
</dbReference>
<feature type="active site" evidence="7">
    <location>
        <position position="56"/>
    </location>
</feature>
<organism evidence="10 11">
    <name type="scientific">Reticulibacter mediterranei</name>
    <dbReference type="NCBI Taxonomy" id="2778369"/>
    <lineage>
        <taxon>Bacteria</taxon>
        <taxon>Bacillati</taxon>
        <taxon>Chloroflexota</taxon>
        <taxon>Ktedonobacteria</taxon>
        <taxon>Ktedonobacterales</taxon>
        <taxon>Reticulibacteraceae</taxon>
        <taxon>Reticulibacter</taxon>
    </lineage>
</organism>
<evidence type="ECO:0000259" key="9">
    <source>
        <dbReference type="Pfam" id="PF10502"/>
    </source>
</evidence>
<evidence type="ECO:0000313" key="11">
    <source>
        <dbReference type="Proteomes" id="UP000597444"/>
    </source>
</evidence>
<comment type="caution">
    <text evidence="10">The sequence shown here is derived from an EMBL/GenBank/DDBJ whole genome shotgun (WGS) entry which is preliminary data.</text>
</comment>
<protein>
    <recommendedName>
        <fullName evidence="4 8">Signal peptidase I</fullName>
        <ecNumber evidence="4 8">3.4.21.89</ecNumber>
    </recommendedName>
</protein>
<comment type="similarity">
    <text evidence="3 8">Belongs to the peptidase S26 family.</text>
</comment>
<dbReference type="InterPro" id="IPR019756">
    <property type="entry name" value="Pept_S26A_signal_pept_1_Ser-AS"/>
</dbReference>
<evidence type="ECO:0000256" key="8">
    <source>
        <dbReference type="RuleBase" id="RU362042"/>
    </source>
</evidence>
<dbReference type="GO" id="GO:0009003">
    <property type="term" value="F:signal peptidase activity"/>
    <property type="evidence" value="ECO:0007669"/>
    <property type="project" value="UniProtKB-EC"/>
</dbReference>
<evidence type="ECO:0000256" key="2">
    <source>
        <dbReference type="ARBA" id="ARBA00004401"/>
    </source>
</evidence>
<keyword evidence="11" id="KW-1185">Reference proteome</keyword>
<dbReference type="GO" id="GO:0005886">
    <property type="term" value="C:plasma membrane"/>
    <property type="evidence" value="ECO:0007669"/>
    <property type="project" value="UniProtKB-SubCell"/>
</dbReference>
<dbReference type="SUPFAM" id="SSF52833">
    <property type="entry name" value="Thioredoxin-like"/>
    <property type="match status" value="1"/>
</dbReference>
<evidence type="ECO:0000256" key="7">
    <source>
        <dbReference type="PIRSR" id="PIRSR600223-1"/>
    </source>
</evidence>
<dbReference type="Proteomes" id="UP000597444">
    <property type="component" value="Unassembled WGS sequence"/>
</dbReference>
<dbReference type="AlphaFoldDB" id="A0A8J3MXQ0"/>
<feature type="active site" evidence="7">
    <location>
        <position position="7"/>
    </location>
</feature>
<dbReference type="InterPro" id="IPR000223">
    <property type="entry name" value="Pept_S26A_signal_pept_1"/>
</dbReference>
<evidence type="ECO:0000256" key="1">
    <source>
        <dbReference type="ARBA" id="ARBA00000677"/>
    </source>
</evidence>
<dbReference type="PRINTS" id="PR00727">
    <property type="entry name" value="LEADERPTASE"/>
</dbReference>
<dbReference type="Gene3D" id="3.40.30.10">
    <property type="entry name" value="Glutaredoxin"/>
    <property type="match status" value="1"/>
</dbReference>
<dbReference type="PROSITE" id="PS00501">
    <property type="entry name" value="SPASE_I_1"/>
    <property type="match status" value="1"/>
</dbReference>
<dbReference type="GO" id="GO:0004252">
    <property type="term" value="F:serine-type endopeptidase activity"/>
    <property type="evidence" value="ECO:0007669"/>
    <property type="project" value="InterPro"/>
</dbReference>
<evidence type="ECO:0000313" key="10">
    <source>
        <dbReference type="EMBL" id="GHO90067.1"/>
    </source>
</evidence>
<dbReference type="PANTHER" id="PTHR43390:SF1">
    <property type="entry name" value="CHLOROPLAST PROCESSING PEPTIDASE"/>
    <property type="match status" value="1"/>
</dbReference>
<dbReference type="InterPro" id="IPR019758">
    <property type="entry name" value="Pept_S26A_signal_pept_1_CS"/>
</dbReference>
<sequence>MTVIGASMTPTLKHGDRVLVFRWYPSGRLQRGQVVVLRATPKHTMSDLGRSTWYVKRIVAMGGDTFTQDTAPYPDAEFDELTRNKAQIDDAGRWHWHISPGHVFVCGDNRESSIDSRIWGPLPTNQIIGIVLGKLPGTSVAPPESSRDIIPYEPLPTGKPAPVFRAETLSGETITSDRYHGKALLLLFIANISLSRQKIPFFLTLAEELATHHVAVVFVLDETRETAHKLIALLPPSQPVLLASRRVHSFFNEYHIIGTPAYCLLDEQHLVRATGFTRLDTATVLAQLEHAAQSDLSQEELHA</sequence>
<comment type="catalytic activity">
    <reaction evidence="1 8">
        <text>Cleavage of hydrophobic, N-terminal signal or leader sequences from secreted and periplasmic proteins.</text>
        <dbReference type="EC" id="3.4.21.89"/>
    </reaction>
</comment>
<accession>A0A8J3MXQ0</accession>
<name>A0A8J3MXQ0_9CHLR</name>
<evidence type="ECO:0000256" key="3">
    <source>
        <dbReference type="ARBA" id="ARBA00009370"/>
    </source>
</evidence>
<dbReference type="CDD" id="cd06530">
    <property type="entry name" value="S26_SPase_I"/>
    <property type="match status" value="1"/>
</dbReference>
<evidence type="ECO:0000256" key="5">
    <source>
        <dbReference type="ARBA" id="ARBA00022670"/>
    </source>
</evidence>
<dbReference type="SUPFAM" id="SSF51306">
    <property type="entry name" value="LexA/Signal peptidase"/>
    <property type="match status" value="1"/>
</dbReference>
<reference evidence="10" key="1">
    <citation type="submission" date="2020-10" db="EMBL/GenBank/DDBJ databases">
        <title>Taxonomic study of unclassified bacteria belonging to the class Ktedonobacteria.</title>
        <authorList>
            <person name="Yabe S."/>
            <person name="Wang C.M."/>
            <person name="Zheng Y."/>
            <person name="Sakai Y."/>
            <person name="Cavaletti L."/>
            <person name="Monciardini P."/>
            <person name="Donadio S."/>
        </authorList>
    </citation>
    <scope>NUCLEOTIDE SEQUENCE</scope>
    <source>
        <strain evidence="10">ID150040</strain>
    </source>
</reference>
<feature type="domain" description="Peptidase S26" evidence="9">
    <location>
        <begin position="3"/>
        <end position="131"/>
    </location>
</feature>
<keyword evidence="5 8" id="KW-0645">Protease</keyword>
<dbReference type="GO" id="GO:0006465">
    <property type="term" value="P:signal peptide processing"/>
    <property type="evidence" value="ECO:0007669"/>
    <property type="project" value="InterPro"/>
</dbReference>
<gene>
    <name evidence="10" type="ORF">KSF_001150</name>
</gene>
<dbReference type="PROSITE" id="PS00761">
    <property type="entry name" value="SPASE_I_3"/>
    <property type="match status" value="1"/>
</dbReference>
<evidence type="ECO:0000256" key="4">
    <source>
        <dbReference type="ARBA" id="ARBA00013208"/>
    </source>
</evidence>
<dbReference type="InterPro" id="IPR036249">
    <property type="entry name" value="Thioredoxin-like_sf"/>
</dbReference>
<keyword evidence="6 8" id="KW-0378">Hydrolase</keyword>
<dbReference type="EC" id="3.4.21.89" evidence="4 8"/>
<dbReference type="InterPro" id="IPR019533">
    <property type="entry name" value="Peptidase_S26"/>
</dbReference>
<dbReference type="Gene3D" id="2.10.109.10">
    <property type="entry name" value="Umud Fragment, subunit A"/>
    <property type="match status" value="1"/>
</dbReference>
<dbReference type="InterPro" id="IPR036286">
    <property type="entry name" value="LexA/Signal_pep-like_sf"/>
</dbReference>
<evidence type="ECO:0000256" key="6">
    <source>
        <dbReference type="ARBA" id="ARBA00022801"/>
    </source>
</evidence>
<proteinExistence type="inferred from homology"/>
<comment type="subcellular location">
    <subcellularLocation>
        <location evidence="2">Cell membrane</location>
        <topology evidence="2">Single-pass type II membrane protein</topology>
    </subcellularLocation>
    <subcellularLocation>
        <location evidence="8">Membrane</location>
        <topology evidence="8">Single-pass type II membrane protein</topology>
    </subcellularLocation>
</comment>